<proteinExistence type="predicted"/>
<evidence type="ECO:0000256" key="1">
    <source>
        <dbReference type="SAM" id="SignalP"/>
    </source>
</evidence>
<reference evidence="3" key="1">
    <citation type="submission" date="2021-01" db="EMBL/GenBank/DDBJ databases">
        <title>Adiantum capillus-veneris genome.</title>
        <authorList>
            <person name="Fang Y."/>
            <person name="Liao Q."/>
        </authorList>
    </citation>
    <scope>NUCLEOTIDE SEQUENCE</scope>
    <source>
        <strain evidence="3">H3</strain>
        <tissue evidence="3">Leaf</tissue>
    </source>
</reference>
<gene>
    <name evidence="3" type="ORF">GOP47_0003998</name>
</gene>
<accession>A0A9D4ZPY7</accession>
<feature type="signal peptide" evidence="1">
    <location>
        <begin position="1"/>
        <end position="18"/>
    </location>
</feature>
<comment type="caution">
    <text evidence="3">The sequence shown here is derived from an EMBL/GenBank/DDBJ whole genome shotgun (WGS) entry which is preliminary data.</text>
</comment>
<dbReference type="EMBL" id="JABFUD020000004">
    <property type="protein sequence ID" value="KAI5080815.1"/>
    <property type="molecule type" value="Genomic_DNA"/>
</dbReference>
<dbReference type="Pfam" id="PF08787">
    <property type="entry name" value="Alginate_lyase2"/>
    <property type="match status" value="1"/>
</dbReference>
<organism evidence="3 4">
    <name type="scientific">Adiantum capillus-veneris</name>
    <name type="common">Maidenhair fern</name>
    <dbReference type="NCBI Taxonomy" id="13818"/>
    <lineage>
        <taxon>Eukaryota</taxon>
        <taxon>Viridiplantae</taxon>
        <taxon>Streptophyta</taxon>
        <taxon>Embryophyta</taxon>
        <taxon>Tracheophyta</taxon>
        <taxon>Polypodiopsida</taxon>
        <taxon>Polypodiidae</taxon>
        <taxon>Polypodiales</taxon>
        <taxon>Pteridineae</taxon>
        <taxon>Pteridaceae</taxon>
        <taxon>Vittarioideae</taxon>
        <taxon>Adiantum</taxon>
    </lineage>
</organism>
<keyword evidence="1" id="KW-0732">Signal</keyword>
<sequence>MLLVLMIWLLGVNRVVVGIDPTDGFTQLAFSCEIQKPYDVAVGDRFDFLEGVYNLWVFSSDKPYMEDSPTMPRAELRIAGLDYSSGVWQFEGDFFVASTVTGVCIMQIFGGTQATATALQLRVVNGNLLRYGGGLPTIPIASRINDRWARLNVIHNADLGTIQIFIDKVLLYSEDNDNYKPHYFKCGTAYTQDSPSSCLETKWKNIAIWKKSNQVKREIPLIGGTASCFPQ</sequence>
<evidence type="ECO:0000313" key="3">
    <source>
        <dbReference type="EMBL" id="KAI5080815.1"/>
    </source>
</evidence>
<dbReference type="PANTHER" id="PTHR33681:SF4">
    <property type="entry name" value="OS12G0171100 PROTEIN"/>
    <property type="match status" value="1"/>
</dbReference>
<dbReference type="InterPro" id="IPR014895">
    <property type="entry name" value="Alginate_lyase_2"/>
</dbReference>
<dbReference type="Proteomes" id="UP000886520">
    <property type="component" value="Chromosome 4"/>
</dbReference>
<dbReference type="PANTHER" id="PTHR33681">
    <property type="entry name" value="BINDING PROTEIN, PUTATIVE, EXPRESSED-RELATED"/>
    <property type="match status" value="1"/>
</dbReference>
<name>A0A9D4ZPY7_ADICA</name>
<dbReference type="OrthoDB" id="4221926at2759"/>
<dbReference type="SUPFAM" id="SSF49899">
    <property type="entry name" value="Concanavalin A-like lectins/glucanases"/>
    <property type="match status" value="1"/>
</dbReference>
<dbReference type="InterPro" id="IPR013320">
    <property type="entry name" value="ConA-like_dom_sf"/>
</dbReference>
<dbReference type="AlphaFoldDB" id="A0A9D4ZPY7"/>
<keyword evidence="4" id="KW-1185">Reference proteome</keyword>
<evidence type="ECO:0000259" key="2">
    <source>
        <dbReference type="Pfam" id="PF08787"/>
    </source>
</evidence>
<evidence type="ECO:0000313" key="4">
    <source>
        <dbReference type="Proteomes" id="UP000886520"/>
    </source>
</evidence>
<feature type="chain" id="PRO_5039679806" description="Alginate lyase 2 domain-containing protein" evidence="1">
    <location>
        <begin position="19"/>
        <end position="231"/>
    </location>
</feature>
<feature type="domain" description="Alginate lyase 2" evidence="2">
    <location>
        <begin position="51"/>
        <end position="208"/>
    </location>
</feature>
<protein>
    <recommendedName>
        <fullName evidence="2">Alginate lyase 2 domain-containing protein</fullName>
    </recommendedName>
</protein>